<dbReference type="AlphaFoldDB" id="A0AAD4LFC1"/>
<reference evidence="4" key="1">
    <citation type="submission" date="2022-01" db="EMBL/GenBank/DDBJ databases">
        <title>Comparative genomics reveals a dynamic genome evolution in the ectomycorrhizal milk-cap (Lactarius) mushrooms.</title>
        <authorList>
            <consortium name="DOE Joint Genome Institute"/>
            <person name="Lebreton A."/>
            <person name="Tang N."/>
            <person name="Kuo A."/>
            <person name="LaButti K."/>
            <person name="Drula E."/>
            <person name="Barry K."/>
            <person name="Clum A."/>
            <person name="Lipzen A."/>
            <person name="Mousain D."/>
            <person name="Ng V."/>
            <person name="Wang R."/>
            <person name="Wang X."/>
            <person name="Dai Y."/>
            <person name="Henrissat B."/>
            <person name="Grigoriev I.V."/>
            <person name="Guerin-Laguette A."/>
            <person name="Yu F."/>
            <person name="Martin F.M."/>
        </authorList>
    </citation>
    <scope>NUCLEOTIDE SEQUENCE</scope>
    <source>
        <strain evidence="4">QP</strain>
    </source>
</reference>
<name>A0AAD4LFC1_9AGAM</name>
<organism evidence="4 5">
    <name type="scientific">Lactarius akahatsu</name>
    <dbReference type="NCBI Taxonomy" id="416441"/>
    <lineage>
        <taxon>Eukaryota</taxon>
        <taxon>Fungi</taxon>
        <taxon>Dikarya</taxon>
        <taxon>Basidiomycota</taxon>
        <taxon>Agaricomycotina</taxon>
        <taxon>Agaricomycetes</taxon>
        <taxon>Russulales</taxon>
        <taxon>Russulaceae</taxon>
        <taxon>Lactarius</taxon>
    </lineage>
</organism>
<accession>A0AAD4LFC1</accession>
<dbReference type="InterPro" id="IPR000198">
    <property type="entry name" value="RhoGAP_dom"/>
</dbReference>
<evidence type="ECO:0000259" key="3">
    <source>
        <dbReference type="PROSITE" id="PS50238"/>
    </source>
</evidence>
<feature type="region of interest" description="Disordered" evidence="2">
    <location>
        <begin position="275"/>
        <end position="294"/>
    </location>
</feature>
<dbReference type="SMART" id="SM00324">
    <property type="entry name" value="RhoGAP"/>
    <property type="match status" value="1"/>
</dbReference>
<dbReference type="GO" id="GO:0005737">
    <property type="term" value="C:cytoplasm"/>
    <property type="evidence" value="ECO:0007669"/>
    <property type="project" value="TreeGrafter"/>
</dbReference>
<feature type="domain" description="Rho-GAP" evidence="3">
    <location>
        <begin position="76"/>
        <end position="247"/>
    </location>
</feature>
<dbReference type="SUPFAM" id="SSF48350">
    <property type="entry name" value="GTPase activation domain, GAP"/>
    <property type="match status" value="1"/>
</dbReference>
<dbReference type="GO" id="GO:0005096">
    <property type="term" value="F:GTPase activator activity"/>
    <property type="evidence" value="ECO:0007669"/>
    <property type="project" value="UniProtKB-KW"/>
</dbReference>
<evidence type="ECO:0000313" key="4">
    <source>
        <dbReference type="EMBL" id="KAH8986374.1"/>
    </source>
</evidence>
<dbReference type="PANTHER" id="PTHR23176:SF129">
    <property type="entry name" value="RHO GTPASE ACTIVATING PROTEIN AT 16F, ISOFORM E-RELATED"/>
    <property type="match status" value="1"/>
</dbReference>
<sequence>MMPSWNLLDFDTAYSTTCKKYGKLVMGASAGVEKALAGSDTSGLGASFDHAFSFSIPPLTLYCNYRPNASNLIFGVPLVNLMANQNNVIRRCIEEVEKRGLNTHKIYSLRRRFESEQSFSFSSTDNIHNVAMLLRLYLRDLPEPLFMPSLEDCRQYRQNRASYTENDCSVLRSRIRELHPVHRASLGFLLRHLLRVSSHSDSNAMTVGALAGQFCYTVFRGNPVLKDGVHAKKLVMEDLIHNAHTLFDEFPPQSSFSTSQSDSAVRGRLTPLATNRRQMWVEGTQPPADHPRTS</sequence>
<dbReference type="InterPro" id="IPR050729">
    <property type="entry name" value="Rho-GAP"/>
</dbReference>
<evidence type="ECO:0000256" key="2">
    <source>
        <dbReference type="SAM" id="MobiDB-lite"/>
    </source>
</evidence>
<dbReference type="InterPro" id="IPR008936">
    <property type="entry name" value="Rho_GTPase_activation_prot"/>
</dbReference>
<dbReference type="Proteomes" id="UP001201163">
    <property type="component" value="Unassembled WGS sequence"/>
</dbReference>
<proteinExistence type="predicted"/>
<evidence type="ECO:0000256" key="1">
    <source>
        <dbReference type="ARBA" id="ARBA00022468"/>
    </source>
</evidence>
<dbReference type="PANTHER" id="PTHR23176">
    <property type="entry name" value="RHO/RAC/CDC GTPASE-ACTIVATING PROTEIN"/>
    <property type="match status" value="1"/>
</dbReference>
<dbReference type="CDD" id="cd00159">
    <property type="entry name" value="RhoGAP"/>
    <property type="match status" value="1"/>
</dbReference>
<evidence type="ECO:0000313" key="5">
    <source>
        <dbReference type="Proteomes" id="UP001201163"/>
    </source>
</evidence>
<dbReference type="Pfam" id="PF00620">
    <property type="entry name" value="RhoGAP"/>
    <property type="match status" value="1"/>
</dbReference>
<keyword evidence="1" id="KW-0343">GTPase activation</keyword>
<protein>
    <submittedName>
        <fullName evidence="4">Rho GTPase activation protein</fullName>
    </submittedName>
</protein>
<dbReference type="Gene3D" id="1.10.555.10">
    <property type="entry name" value="Rho GTPase activation protein"/>
    <property type="match status" value="1"/>
</dbReference>
<dbReference type="EMBL" id="JAKELL010000055">
    <property type="protein sequence ID" value="KAH8986374.1"/>
    <property type="molecule type" value="Genomic_DNA"/>
</dbReference>
<gene>
    <name evidence="4" type="ORF">EDB92DRAFT_1272948</name>
</gene>
<comment type="caution">
    <text evidence="4">The sequence shown here is derived from an EMBL/GenBank/DDBJ whole genome shotgun (WGS) entry which is preliminary data.</text>
</comment>
<dbReference type="PROSITE" id="PS50238">
    <property type="entry name" value="RHOGAP"/>
    <property type="match status" value="1"/>
</dbReference>
<dbReference type="GO" id="GO:0007165">
    <property type="term" value="P:signal transduction"/>
    <property type="evidence" value="ECO:0007669"/>
    <property type="project" value="InterPro"/>
</dbReference>
<keyword evidence="5" id="KW-1185">Reference proteome</keyword>